<gene>
    <name evidence="1" type="ORF">GALMADRAFT_257727</name>
</gene>
<dbReference type="HOGENOM" id="CLU_2812538_0_0_1"/>
<evidence type="ECO:0000313" key="1">
    <source>
        <dbReference type="EMBL" id="KDR67855.1"/>
    </source>
</evidence>
<protein>
    <submittedName>
        <fullName evidence="1">Uncharacterized protein</fullName>
    </submittedName>
</protein>
<dbReference type="Proteomes" id="UP000027222">
    <property type="component" value="Unassembled WGS sequence"/>
</dbReference>
<organism evidence="1 2">
    <name type="scientific">Galerina marginata (strain CBS 339.88)</name>
    <dbReference type="NCBI Taxonomy" id="685588"/>
    <lineage>
        <taxon>Eukaryota</taxon>
        <taxon>Fungi</taxon>
        <taxon>Dikarya</taxon>
        <taxon>Basidiomycota</taxon>
        <taxon>Agaricomycotina</taxon>
        <taxon>Agaricomycetes</taxon>
        <taxon>Agaricomycetidae</taxon>
        <taxon>Agaricales</taxon>
        <taxon>Agaricineae</taxon>
        <taxon>Strophariaceae</taxon>
        <taxon>Galerina</taxon>
    </lineage>
</organism>
<keyword evidence="2" id="KW-1185">Reference proteome</keyword>
<dbReference type="OrthoDB" id="2576311at2759"/>
<sequence>MAIGPLCTSSLTWWNNAKGESPCNVYAQLNALCGQSSEFVFGYFVSRITIEILFSRTRGRTWRLLSE</sequence>
<evidence type="ECO:0000313" key="2">
    <source>
        <dbReference type="Proteomes" id="UP000027222"/>
    </source>
</evidence>
<dbReference type="AlphaFoldDB" id="A0A067SAD1"/>
<proteinExistence type="predicted"/>
<dbReference type="EMBL" id="KL142412">
    <property type="protein sequence ID" value="KDR67855.1"/>
    <property type="molecule type" value="Genomic_DNA"/>
</dbReference>
<name>A0A067SAD1_GALM3</name>
<accession>A0A067SAD1</accession>
<reference evidence="2" key="1">
    <citation type="journal article" date="2014" name="Proc. Natl. Acad. Sci. U.S.A.">
        <title>Extensive sampling of basidiomycete genomes demonstrates inadequacy of the white-rot/brown-rot paradigm for wood decay fungi.</title>
        <authorList>
            <person name="Riley R."/>
            <person name="Salamov A.A."/>
            <person name="Brown D.W."/>
            <person name="Nagy L.G."/>
            <person name="Floudas D."/>
            <person name="Held B.W."/>
            <person name="Levasseur A."/>
            <person name="Lombard V."/>
            <person name="Morin E."/>
            <person name="Otillar R."/>
            <person name="Lindquist E.A."/>
            <person name="Sun H."/>
            <person name="LaButti K.M."/>
            <person name="Schmutz J."/>
            <person name="Jabbour D."/>
            <person name="Luo H."/>
            <person name="Baker S.E."/>
            <person name="Pisabarro A.G."/>
            <person name="Walton J.D."/>
            <person name="Blanchette R.A."/>
            <person name="Henrissat B."/>
            <person name="Martin F."/>
            <person name="Cullen D."/>
            <person name="Hibbett D.S."/>
            <person name="Grigoriev I.V."/>
        </authorList>
    </citation>
    <scope>NUCLEOTIDE SEQUENCE [LARGE SCALE GENOMIC DNA]</scope>
    <source>
        <strain evidence="2">CBS 339.88</strain>
    </source>
</reference>